<organism evidence="1 2">
    <name type="scientific">Hypoxylon rubiginosum</name>
    <dbReference type="NCBI Taxonomy" id="110542"/>
    <lineage>
        <taxon>Eukaryota</taxon>
        <taxon>Fungi</taxon>
        <taxon>Dikarya</taxon>
        <taxon>Ascomycota</taxon>
        <taxon>Pezizomycotina</taxon>
        <taxon>Sordariomycetes</taxon>
        <taxon>Xylariomycetidae</taxon>
        <taxon>Xylariales</taxon>
        <taxon>Hypoxylaceae</taxon>
        <taxon>Hypoxylon</taxon>
    </lineage>
</organism>
<gene>
    <name evidence="1" type="ORF">F4820DRAFT_287228</name>
</gene>
<name>A0ACB9ZF41_9PEZI</name>
<reference evidence="1 2" key="1">
    <citation type="journal article" date="2022" name="New Phytol.">
        <title>Ecological generalism drives hyperdiversity of secondary metabolite gene clusters in xylarialean endophytes.</title>
        <authorList>
            <person name="Franco M.E.E."/>
            <person name="Wisecaver J.H."/>
            <person name="Arnold A.E."/>
            <person name="Ju Y.M."/>
            <person name="Slot J.C."/>
            <person name="Ahrendt S."/>
            <person name="Moore L.P."/>
            <person name="Eastman K.E."/>
            <person name="Scott K."/>
            <person name="Konkel Z."/>
            <person name="Mondo S.J."/>
            <person name="Kuo A."/>
            <person name="Hayes R.D."/>
            <person name="Haridas S."/>
            <person name="Andreopoulos B."/>
            <person name="Riley R."/>
            <person name="LaButti K."/>
            <person name="Pangilinan J."/>
            <person name="Lipzen A."/>
            <person name="Amirebrahimi M."/>
            <person name="Yan J."/>
            <person name="Adam C."/>
            <person name="Keymanesh K."/>
            <person name="Ng V."/>
            <person name="Louie K."/>
            <person name="Northen T."/>
            <person name="Drula E."/>
            <person name="Henrissat B."/>
            <person name="Hsieh H.M."/>
            <person name="Youens-Clark K."/>
            <person name="Lutzoni F."/>
            <person name="Miadlikowska J."/>
            <person name="Eastwood D.C."/>
            <person name="Hamelin R.C."/>
            <person name="Grigoriev I.V."/>
            <person name="U'Ren J.M."/>
        </authorList>
    </citation>
    <scope>NUCLEOTIDE SEQUENCE [LARGE SCALE GENOMIC DNA]</scope>
    <source>
        <strain evidence="1 2">CBS 119005</strain>
    </source>
</reference>
<comment type="caution">
    <text evidence="1">The sequence shown here is derived from an EMBL/GenBank/DDBJ whole genome shotgun (WGS) entry which is preliminary data.</text>
</comment>
<keyword evidence="2" id="KW-1185">Reference proteome</keyword>
<evidence type="ECO:0000313" key="2">
    <source>
        <dbReference type="Proteomes" id="UP001497700"/>
    </source>
</evidence>
<dbReference type="EMBL" id="MU393425">
    <property type="protein sequence ID" value="KAI4870196.1"/>
    <property type="molecule type" value="Genomic_DNA"/>
</dbReference>
<sequence length="251" mass="26800">MTDPASEQTPVADALLDQHQHHDPPPFAPIFTLVNNTSTRTTHHPHVRYIFSDDDPDVLTQALADLEPELDGSAADPALPSNRAMILDLAPDPSGGYSVAWASSLSSSWAVLDAQLSQISPPSSDGESNNGNEGGDSSSRADRLMLRIEGVDSNAIGSEGEISGTASRQGSGSGSGGGSGQHDRERGDPEDYTNLVEKFERRMITLRKIVEAGEERRRKTVPDGYTAPEPLQEASEEANLRIGNTNDTQAL</sequence>
<proteinExistence type="predicted"/>
<dbReference type="Proteomes" id="UP001497700">
    <property type="component" value="Unassembled WGS sequence"/>
</dbReference>
<accession>A0ACB9ZF41</accession>
<protein>
    <submittedName>
        <fullName evidence="1">Uncharacterized protein</fullName>
    </submittedName>
</protein>
<evidence type="ECO:0000313" key="1">
    <source>
        <dbReference type="EMBL" id="KAI4870196.1"/>
    </source>
</evidence>